<evidence type="ECO:0000256" key="1">
    <source>
        <dbReference type="ARBA" id="ARBA00023015"/>
    </source>
</evidence>
<dbReference type="InterPro" id="IPR000835">
    <property type="entry name" value="HTH_MarR-typ"/>
</dbReference>
<dbReference type="GO" id="GO:0006355">
    <property type="term" value="P:regulation of DNA-templated transcription"/>
    <property type="evidence" value="ECO:0007669"/>
    <property type="project" value="UniProtKB-ARBA"/>
</dbReference>
<keyword evidence="2" id="KW-0238">DNA-binding</keyword>
<evidence type="ECO:0000256" key="3">
    <source>
        <dbReference type="ARBA" id="ARBA00023163"/>
    </source>
</evidence>
<dbReference type="InterPro" id="IPR036390">
    <property type="entry name" value="WH_DNA-bd_sf"/>
</dbReference>
<dbReference type="EMBL" id="JBETME010000008">
    <property type="protein sequence ID" value="MES4992488.1"/>
    <property type="molecule type" value="Genomic_DNA"/>
</dbReference>
<dbReference type="SUPFAM" id="SSF46785">
    <property type="entry name" value="Winged helix' DNA-binding domain"/>
    <property type="match status" value="1"/>
</dbReference>
<evidence type="ECO:0000259" key="4">
    <source>
        <dbReference type="PROSITE" id="PS50995"/>
    </source>
</evidence>
<name>A0ABD5LKV7_AGRRD</name>
<dbReference type="SMART" id="SM00347">
    <property type="entry name" value="HTH_MARR"/>
    <property type="match status" value="1"/>
</dbReference>
<organism evidence="5 6">
    <name type="scientific">Agrobacterium radiobacter</name>
    <dbReference type="NCBI Taxonomy" id="362"/>
    <lineage>
        <taxon>Bacteria</taxon>
        <taxon>Pseudomonadati</taxon>
        <taxon>Pseudomonadota</taxon>
        <taxon>Alphaproteobacteria</taxon>
        <taxon>Hyphomicrobiales</taxon>
        <taxon>Rhizobiaceae</taxon>
        <taxon>Rhizobium/Agrobacterium group</taxon>
        <taxon>Agrobacterium</taxon>
        <taxon>Agrobacterium tumefaciens complex</taxon>
    </lineage>
</organism>
<keyword evidence="3" id="KW-0804">Transcription</keyword>
<dbReference type="PRINTS" id="PR00598">
    <property type="entry name" value="HTHMARR"/>
</dbReference>
<dbReference type="Proteomes" id="UP001438189">
    <property type="component" value="Unassembled WGS sequence"/>
</dbReference>
<sequence>MSYLANIVGAFALVIADELKKRAIEKSHCSEGGAVALNQIGAREHPTIEDLRASLDVETHSAATRVVARLEADQLVTKTKAIDDSRFIHLALTERGEAIRNSILTDRRHFLENALSVLDNKEREILEGLVKKILSKLPFDNRTCDRSCRLCDTGVCKDPHCPIQVNSPTE</sequence>
<dbReference type="Gene3D" id="1.10.10.10">
    <property type="entry name" value="Winged helix-like DNA-binding domain superfamily/Winged helix DNA-binding domain"/>
    <property type="match status" value="1"/>
</dbReference>
<proteinExistence type="predicted"/>
<dbReference type="InterPro" id="IPR036388">
    <property type="entry name" value="WH-like_DNA-bd_sf"/>
</dbReference>
<keyword evidence="1" id="KW-0805">Transcription regulation</keyword>
<evidence type="ECO:0000313" key="6">
    <source>
        <dbReference type="Proteomes" id="UP001438189"/>
    </source>
</evidence>
<dbReference type="PANTHER" id="PTHR42756">
    <property type="entry name" value="TRANSCRIPTIONAL REGULATOR, MARR"/>
    <property type="match status" value="1"/>
</dbReference>
<evidence type="ECO:0000313" key="5">
    <source>
        <dbReference type="EMBL" id="MES4992488.1"/>
    </source>
</evidence>
<gene>
    <name evidence="5" type="ORF">ABVB70_19330</name>
</gene>
<evidence type="ECO:0000256" key="2">
    <source>
        <dbReference type="ARBA" id="ARBA00023125"/>
    </source>
</evidence>
<protein>
    <submittedName>
        <fullName evidence="5">MarR family winged helix-turn-helix transcriptional regulator</fullName>
    </submittedName>
</protein>
<comment type="caution">
    <text evidence="5">The sequence shown here is derived from an EMBL/GenBank/DDBJ whole genome shotgun (WGS) entry which is preliminary data.</text>
</comment>
<dbReference type="PROSITE" id="PS50995">
    <property type="entry name" value="HTH_MARR_2"/>
    <property type="match status" value="1"/>
</dbReference>
<accession>A0ABD5LKV7</accession>
<dbReference type="GO" id="GO:0003677">
    <property type="term" value="F:DNA binding"/>
    <property type="evidence" value="ECO:0007669"/>
    <property type="project" value="UniProtKB-KW"/>
</dbReference>
<feature type="domain" description="HTH marR-type" evidence="4">
    <location>
        <begin position="1"/>
        <end position="135"/>
    </location>
</feature>
<dbReference type="PANTHER" id="PTHR42756:SF1">
    <property type="entry name" value="TRANSCRIPTIONAL REPRESSOR OF EMRAB OPERON"/>
    <property type="match status" value="1"/>
</dbReference>
<dbReference type="AlphaFoldDB" id="A0ABD5LKV7"/>
<dbReference type="RefSeq" id="WP_353574443.1">
    <property type="nucleotide sequence ID" value="NZ_JBETME010000008.1"/>
</dbReference>
<reference evidence="5 6" key="1">
    <citation type="submission" date="2024-06" db="EMBL/GenBank/DDBJ databases">
        <title>Genome sequencing of Agrobacterium spp. from tobacco in Serbia.</title>
        <authorList>
            <person name="Ilicic R.J."/>
            <person name="Studholme D.J."/>
            <person name="Jelusic A."/>
            <person name="Barac G."/>
            <person name="Bagi F."/>
            <person name="Popovic Milovanovic T."/>
        </authorList>
    </citation>
    <scope>NUCLEOTIDE SEQUENCE [LARGE SCALE GENOMIC DNA]</scope>
    <source>
        <strain evidence="5 6">DA1</strain>
    </source>
</reference>